<reference evidence="1 2" key="1">
    <citation type="submission" date="2014-04" db="EMBL/GenBank/DDBJ databases">
        <authorList>
            <consortium name="DOE Joint Genome Institute"/>
            <person name="Kuo A."/>
            <person name="Tarkka M."/>
            <person name="Buscot F."/>
            <person name="Kohler A."/>
            <person name="Nagy L.G."/>
            <person name="Floudas D."/>
            <person name="Copeland A."/>
            <person name="Barry K.W."/>
            <person name="Cichocki N."/>
            <person name="Veneault-Fourrey C."/>
            <person name="LaButti K."/>
            <person name="Lindquist E.A."/>
            <person name="Lipzen A."/>
            <person name="Lundell T."/>
            <person name="Morin E."/>
            <person name="Murat C."/>
            <person name="Sun H."/>
            <person name="Tunlid A."/>
            <person name="Henrissat B."/>
            <person name="Grigoriev I.V."/>
            <person name="Hibbett D.S."/>
            <person name="Martin F."/>
            <person name="Nordberg H.P."/>
            <person name="Cantor M.N."/>
            <person name="Hua S.X."/>
        </authorList>
    </citation>
    <scope>NUCLEOTIDE SEQUENCE [LARGE SCALE GENOMIC DNA]</scope>
    <source>
        <strain evidence="1 2">F 1598</strain>
    </source>
</reference>
<protein>
    <submittedName>
        <fullName evidence="1">Uncharacterized protein</fullName>
    </submittedName>
</protein>
<evidence type="ECO:0000313" key="2">
    <source>
        <dbReference type="Proteomes" id="UP000054166"/>
    </source>
</evidence>
<organism evidence="1 2">
    <name type="scientific">Piloderma croceum (strain F 1598)</name>
    <dbReference type="NCBI Taxonomy" id="765440"/>
    <lineage>
        <taxon>Eukaryota</taxon>
        <taxon>Fungi</taxon>
        <taxon>Dikarya</taxon>
        <taxon>Basidiomycota</taxon>
        <taxon>Agaricomycotina</taxon>
        <taxon>Agaricomycetes</taxon>
        <taxon>Agaricomycetidae</taxon>
        <taxon>Atheliales</taxon>
        <taxon>Atheliaceae</taxon>
        <taxon>Piloderma</taxon>
    </lineage>
</organism>
<dbReference type="Proteomes" id="UP000054166">
    <property type="component" value="Unassembled WGS sequence"/>
</dbReference>
<proteinExistence type="predicted"/>
<accession>A0A0C3FXU9</accession>
<keyword evidence="2" id="KW-1185">Reference proteome</keyword>
<sequence>MTLEEEGSGVVVAAELVSKAAGDSTTIIPMGLASRLGDQVGLVVLQEVGLVDLVLDQAHQEVVQGMVHQVVMEAEVVGIAETSNVKVLLLGTMTENQNGLDISGSWLVAVDAKGDCMWLRIIDDAPACKCRGWVVYCFLSRFCIFVFIHRSRKYHTRCTSTSIQPRQV</sequence>
<reference evidence="2" key="2">
    <citation type="submission" date="2015-01" db="EMBL/GenBank/DDBJ databases">
        <title>Evolutionary Origins and Diversification of the Mycorrhizal Mutualists.</title>
        <authorList>
            <consortium name="DOE Joint Genome Institute"/>
            <consortium name="Mycorrhizal Genomics Consortium"/>
            <person name="Kohler A."/>
            <person name="Kuo A."/>
            <person name="Nagy L.G."/>
            <person name="Floudas D."/>
            <person name="Copeland A."/>
            <person name="Barry K.W."/>
            <person name="Cichocki N."/>
            <person name="Veneault-Fourrey C."/>
            <person name="LaButti K."/>
            <person name="Lindquist E.A."/>
            <person name="Lipzen A."/>
            <person name="Lundell T."/>
            <person name="Morin E."/>
            <person name="Murat C."/>
            <person name="Riley R."/>
            <person name="Ohm R."/>
            <person name="Sun H."/>
            <person name="Tunlid A."/>
            <person name="Henrissat B."/>
            <person name="Grigoriev I.V."/>
            <person name="Hibbett D.S."/>
            <person name="Martin F."/>
        </authorList>
    </citation>
    <scope>NUCLEOTIDE SEQUENCE [LARGE SCALE GENOMIC DNA]</scope>
    <source>
        <strain evidence="2">F 1598</strain>
    </source>
</reference>
<name>A0A0C3FXU9_PILCF</name>
<evidence type="ECO:0000313" key="1">
    <source>
        <dbReference type="EMBL" id="KIM84389.1"/>
    </source>
</evidence>
<dbReference type="AlphaFoldDB" id="A0A0C3FXU9"/>
<dbReference type="HOGENOM" id="CLU_1587133_0_0_1"/>
<dbReference type="EMBL" id="KN832988">
    <property type="protein sequence ID" value="KIM84389.1"/>
    <property type="molecule type" value="Genomic_DNA"/>
</dbReference>
<gene>
    <name evidence="1" type="ORF">PILCRDRAFT_410725</name>
</gene>
<dbReference type="InParanoid" id="A0A0C3FXU9"/>